<dbReference type="EMBL" id="KV460220">
    <property type="protein sequence ID" value="OBT97719.1"/>
    <property type="molecule type" value="Genomic_DNA"/>
</dbReference>
<name>A0A1B8GPF1_9PEZI</name>
<dbReference type="Proteomes" id="UP000091956">
    <property type="component" value="Unassembled WGS sequence"/>
</dbReference>
<feature type="compositionally biased region" description="Polar residues" evidence="1">
    <location>
        <begin position="179"/>
        <end position="190"/>
    </location>
</feature>
<evidence type="ECO:0000313" key="2">
    <source>
        <dbReference type="EMBL" id="OBT97719.1"/>
    </source>
</evidence>
<dbReference type="STRING" id="342668.A0A1B8GPF1"/>
<accession>A0A1B8GPF1</accession>
<dbReference type="AlphaFoldDB" id="A0A1B8GPF1"/>
<sequence length="292" mass="32565">MEQEPDPYSYHAHPYQAPPRADPATLPPLAVPRPFRLCNVSHEERATWCMQTAYELALLKNTAFHYGDAYSKVVAVEETKLVLTNIIEMNSKGRSTLAAILEAMVGLDKSMWSVVMEEEVRNELASVVRFDGHCRARLVAMNIIIEKIAETQQMIAVTEQRAITEQRAMAEQRAMTANPWAQTWSSTEGPENSEVLSPEQEPVETEDERANAIEGETEAPAETNVVEAEEALTYRGGGSDNQHANTEKTEDVAPSETAAAERTPRSHWRPQFGSMSLAEAENYSSWRGSRTI</sequence>
<feature type="compositionally biased region" description="Polar residues" evidence="1">
    <location>
        <begin position="282"/>
        <end position="292"/>
    </location>
</feature>
<dbReference type="OrthoDB" id="2101715at2759"/>
<evidence type="ECO:0000313" key="3">
    <source>
        <dbReference type="Proteomes" id="UP000091956"/>
    </source>
</evidence>
<evidence type="ECO:0000256" key="1">
    <source>
        <dbReference type="SAM" id="MobiDB-lite"/>
    </source>
</evidence>
<dbReference type="RefSeq" id="XP_018131452.1">
    <property type="nucleotide sequence ID" value="XM_018274515.2"/>
</dbReference>
<feature type="region of interest" description="Disordered" evidence="1">
    <location>
        <begin position="173"/>
        <end position="292"/>
    </location>
</feature>
<reference evidence="2 3" key="1">
    <citation type="submission" date="2016-03" db="EMBL/GenBank/DDBJ databases">
        <title>Comparative genomics of Pseudogymnoascus destructans, the fungus causing white-nose syndrome of bats.</title>
        <authorList>
            <person name="Palmer J.M."/>
            <person name="Drees K.P."/>
            <person name="Foster J.T."/>
            <person name="Lindner D.L."/>
        </authorList>
    </citation>
    <scope>NUCLEOTIDE SEQUENCE [LARGE SCALE GENOMIC DNA]</scope>
    <source>
        <strain evidence="2 3">UAMH 10579</strain>
    </source>
</reference>
<gene>
    <name evidence="2" type="ORF">VE01_05049</name>
</gene>
<proteinExistence type="predicted"/>
<feature type="region of interest" description="Disordered" evidence="1">
    <location>
        <begin position="1"/>
        <end position="23"/>
    </location>
</feature>
<organism evidence="2 3">
    <name type="scientific">Pseudogymnoascus verrucosus</name>
    <dbReference type="NCBI Taxonomy" id="342668"/>
    <lineage>
        <taxon>Eukaryota</taxon>
        <taxon>Fungi</taxon>
        <taxon>Dikarya</taxon>
        <taxon>Ascomycota</taxon>
        <taxon>Pezizomycotina</taxon>
        <taxon>Leotiomycetes</taxon>
        <taxon>Thelebolales</taxon>
        <taxon>Thelebolaceae</taxon>
        <taxon>Pseudogymnoascus</taxon>
    </lineage>
</organism>
<keyword evidence="3" id="KW-1185">Reference proteome</keyword>
<dbReference type="GeneID" id="28838435"/>
<reference evidence="3" key="2">
    <citation type="journal article" date="2018" name="Nat. Commun.">
        <title>Extreme sensitivity to ultraviolet light in the fungal pathogen causing white-nose syndrome of bats.</title>
        <authorList>
            <person name="Palmer J.M."/>
            <person name="Drees K.P."/>
            <person name="Foster J.T."/>
            <person name="Lindner D.L."/>
        </authorList>
    </citation>
    <scope>NUCLEOTIDE SEQUENCE [LARGE SCALE GENOMIC DNA]</scope>
    <source>
        <strain evidence="3">UAMH 10579</strain>
    </source>
</reference>
<protein>
    <submittedName>
        <fullName evidence="2">Uncharacterized protein</fullName>
    </submittedName>
</protein>